<evidence type="ECO:0000256" key="1">
    <source>
        <dbReference type="SAM" id="MobiDB-lite"/>
    </source>
</evidence>
<evidence type="ECO:0000313" key="2">
    <source>
        <dbReference type="EMBL" id="AKI79549.1"/>
    </source>
</evidence>
<name>A0A0G2Y4V8_MIMIV</name>
<protein>
    <submittedName>
        <fullName evidence="2">Uncharacterized protein</fullName>
    </submittedName>
</protein>
<dbReference type="Proteomes" id="UP000241474">
    <property type="component" value="Segment"/>
</dbReference>
<dbReference type="EMBL" id="KM982401">
    <property type="protein sequence ID" value="AKI79549.1"/>
    <property type="molecule type" value="Genomic_DNA"/>
</dbReference>
<evidence type="ECO:0000313" key="3">
    <source>
        <dbReference type="Proteomes" id="UP000241474"/>
    </source>
</evidence>
<reference evidence="2 3" key="1">
    <citation type="submission" date="2014-10" db="EMBL/GenBank/DDBJ databases">
        <title>Pan-genome analysis of Brazilian lineage A amoebal mimiviruses.</title>
        <authorList>
            <person name="Assis F.L."/>
            <person name="Abrahao J.S."/>
            <person name="Kroon E.G."/>
            <person name="Dornas F.P."/>
            <person name="Andrade K.R."/>
            <person name="Borato P.V.M."/>
            <person name="Pilotto M.R."/>
            <person name="Benamar S."/>
            <person name="LaScola B."/>
            <person name="Colson P."/>
        </authorList>
    </citation>
    <scope>NUCLEOTIDE SEQUENCE [LARGE SCALE GENOMIC DNA]</scope>
    <source>
        <strain evidence="2 3">Oyster</strain>
    </source>
</reference>
<proteinExistence type="predicted"/>
<feature type="compositionally biased region" description="Basic and acidic residues" evidence="1">
    <location>
        <begin position="234"/>
        <end position="245"/>
    </location>
</feature>
<accession>A0A0G2Y4V8</accession>
<feature type="region of interest" description="Disordered" evidence="1">
    <location>
        <begin position="229"/>
        <end position="251"/>
    </location>
</feature>
<organism evidence="2 3">
    <name type="scientific">Acanthamoeba polyphaga mimivirus</name>
    <name type="common">APMV</name>
    <dbReference type="NCBI Taxonomy" id="212035"/>
    <lineage>
        <taxon>Viruses</taxon>
        <taxon>Varidnaviria</taxon>
        <taxon>Bamfordvirae</taxon>
        <taxon>Nucleocytoviricota</taxon>
        <taxon>Megaviricetes</taxon>
        <taxon>Imitervirales</taxon>
        <taxon>Mimiviridae</taxon>
        <taxon>Megamimivirinae</taxon>
        <taxon>Mimivirus</taxon>
        <taxon>Mimivirus bradfordmassiliense</taxon>
    </lineage>
</organism>
<sequence>MTDYFTPENKLPGSREYLSPSGRFKLTVENYKTGKGCWNYTKGIITNVDNGEIISEIKRNYSVFTHNFFIKNQSEWLFCGRTYMSQCFINLETGEEFDNSDKINKESLCWANVMANPSGTILAVEACIWGGPYVLDFYDFSDPSKGWSHIPYHNYDDDYDLTLFRSYELKWLSDSEFQYQSNREIHEKSGKQIYEMDSDEIKSTINDNFIEVLYYKVILSKVGSNMEFTSTETSPEHQADLKDDNSDISST</sequence>
<organismHost>
    <name type="scientific">Acanthamoeba polyphaga</name>
    <name type="common">Amoeba</name>
    <dbReference type="NCBI Taxonomy" id="5757"/>
</organismHost>